<dbReference type="Gene3D" id="1.20.1420.30">
    <property type="entry name" value="NCX, central ion-binding region"/>
    <property type="match status" value="1"/>
</dbReference>
<keyword evidence="6 7" id="KW-0472">Membrane</keyword>
<dbReference type="GO" id="GO:0030001">
    <property type="term" value="P:metal ion transport"/>
    <property type="evidence" value="ECO:0007669"/>
    <property type="project" value="TreeGrafter"/>
</dbReference>
<dbReference type="InterPro" id="IPR044880">
    <property type="entry name" value="NCX_ion-bd_dom_sf"/>
</dbReference>
<evidence type="ECO:0000256" key="6">
    <source>
        <dbReference type="ARBA" id="ARBA00023136"/>
    </source>
</evidence>
<dbReference type="AlphaFoldDB" id="A0A699YQS8"/>
<feature type="non-terminal residue" evidence="9">
    <location>
        <position position="161"/>
    </location>
</feature>
<dbReference type="PANTHER" id="PTHR11878:SF65">
    <property type="entry name" value="NA_CA-EXCHANGE PROTEIN, ISOFORM G"/>
    <property type="match status" value="1"/>
</dbReference>
<organism evidence="9 10">
    <name type="scientific">Haematococcus lacustris</name>
    <name type="common">Green alga</name>
    <name type="synonym">Haematococcus pluvialis</name>
    <dbReference type="NCBI Taxonomy" id="44745"/>
    <lineage>
        <taxon>Eukaryota</taxon>
        <taxon>Viridiplantae</taxon>
        <taxon>Chlorophyta</taxon>
        <taxon>core chlorophytes</taxon>
        <taxon>Chlorophyceae</taxon>
        <taxon>CS clade</taxon>
        <taxon>Chlamydomonadales</taxon>
        <taxon>Haematococcaceae</taxon>
        <taxon>Haematococcus</taxon>
    </lineage>
</organism>
<dbReference type="GO" id="GO:0016020">
    <property type="term" value="C:membrane"/>
    <property type="evidence" value="ECO:0007669"/>
    <property type="project" value="InterPro"/>
</dbReference>
<evidence type="ECO:0000259" key="8">
    <source>
        <dbReference type="Pfam" id="PF01699"/>
    </source>
</evidence>
<evidence type="ECO:0000313" key="10">
    <source>
        <dbReference type="Proteomes" id="UP000485058"/>
    </source>
</evidence>
<sequence>MGGIEVITSRTHKVKKRDLKTGEEYSEEVPVWNWVVANITLMALGTSAPEIMLATVEAVLTLGQKPGELGPSCIVGSASYNFFAITAVCHLSLRPGQFKKIEQYRVFVTTAIWSVWSNVWMLLVYQVISPGEIEPWEAWLTLGQFPVLVLTAYIMDKQPWK</sequence>
<feature type="transmembrane region" description="Helical" evidence="7">
    <location>
        <begin position="69"/>
        <end position="93"/>
    </location>
</feature>
<evidence type="ECO:0000256" key="2">
    <source>
        <dbReference type="ARBA" id="ARBA00022448"/>
    </source>
</evidence>
<keyword evidence="5" id="KW-0406">Ion transport</keyword>
<feature type="domain" description="Sodium/calcium exchanger membrane region" evidence="8">
    <location>
        <begin position="36"/>
        <end position="153"/>
    </location>
</feature>
<evidence type="ECO:0000256" key="1">
    <source>
        <dbReference type="ARBA" id="ARBA00004127"/>
    </source>
</evidence>
<keyword evidence="2" id="KW-0813">Transport</keyword>
<evidence type="ECO:0000256" key="7">
    <source>
        <dbReference type="SAM" id="Phobius"/>
    </source>
</evidence>
<dbReference type="Proteomes" id="UP000485058">
    <property type="component" value="Unassembled WGS sequence"/>
</dbReference>
<feature type="transmembrane region" description="Helical" evidence="7">
    <location>
        <begin position="138"/>
        <end position="155"/>
    </location>
</feature>
<dbReference type="InterPro" id="IPR004837">
    <property type="entry name" value="NaCa_Exmemb"/>
</dbReference>
<dbReference type="EMBL" id="BLLF01000453">
    <property type="protein sequence ID" value="GFH11961.1"/>
    <property type="molecule type" value="Genomic_DNA"/>
</dbReference>
<dbReference type="GO" id="GO:0012505">
    <property type="term" value="C:endomembrane system"/>
    <property type="evidence" value="ECO:0007669"/>
    <property type="project" value="UniProtKB-SubCell"/>
</dbReference>
<dbReference type="Pfam" id="PF01699">
    <property type="entry name" value="Na_Ca_ex"/>
    <property type="match status" value="1"/>
</dbReference>
<accession>A0A699YQS8</accession>
<proteinExistence type="predicted"/>
<evidence type="ECO:0000313" key="9">
    <source>
        <dbReference type="EMBL" id="GFH11961.1"/>
    </source>
</evidence>
<protein>
    <recommendedName>
        <fullName evidence="8">Sodium/calcium exchanger membrane region domain-containing protein</fullName>
    </recommendedName>
</protein>
<keyword evidence="10" id="KW-1185">Reference proteome</keyword>
<dbReference type="InterPro" id="IPR051171">
    <property type="entry name" value="CaCA"/>
</dbReference>
<gene>
    <name evidence="9" type="ORF">HaLaN_07563</name>
</gene>
<keyword evidence="4 7" id="KW-1133">Transmembrane helix</keyword>
<feature type="non-terminal residue" evidence="9">
    <location>
        <position position="1"/>
    </location>
</feature>
<comment type="subcellular location">
    <subcellularLocation>
        <location evidence="1">Endomembrane system</location>
        <topology evidence="1">Multi-pass membrane protein</topology>
    </subcellularLocation>
</comment>
<dbReference type="PANTHER" id="PTHR11878">
    <property type="entry name" value="SODIUM/CALCIUM EXCHANGER"/>
    <property type="match status" value="1"/>
</dbReference>
<evidence type="ECO:0000256" key="3">
    <source>
        <dbReference type="ARBA" id="ARBA00022692"/>
    </source>
</evidence>
<keyword evidence="3 7" id="KW-0812">Transmembrane</keyword>
<reference evidence="9 10" key="1">
    <citation type="submission" date="2020-02" db="EMBL/GenBank/DDBJ databases">
        <title>Draft genome sequence of Haematococcus lacustris strain NIES-144.</title>
        <authorList>
            <person name="Morimoto D."/>
            <person name="Nakagawa S."/>
            <person name="Yoshida T."/>
            <person name="Sawayama S."/>
        </authorList>
    </citation>
    <scope>NUCLEOTIDE SEQUENCE [LARGE SCALE GENOMIC DNA]</scope>
    <source>
        <strain evidence="9 10">NIES-144</strain>
    </source>
</reference>
<feature type="transmembrane region" description="Helical" evidence="7">
    <location>
        <begin position="105"/>
        <end position="126"/>
    </location>
</feature>
<evidence type="ECO:0000256" key="4">
    <source>
        <dbReference type="ARBA" id="ARBA00022989"/>
    </source>
</evidence>
<dbReference type="GO" id="GO:0055085">
    <property type="term" value="P:transmembrane transport"/>
    <property type="evidence" value="ECO:0007669"/>
    <property type="project" value="InterPro"/>
</dbReference>
<evidence type="ECO:0000256" key="5">
    <source>
        <dbReference type="ARBA" id="ARBA00023065"/>
    </source>
</evidence>
<name>A0A699YQS8_HAELA</name>
<comment type="caution">
    <text evidence="9">The sequence shown here is derived from an EMBL/GenBank/DDBJ whole genome shotgun (WGS) entry which is preliminary data.</text>
</comment>